<evidence type="ECO:0000313" key="2">
    <source>
        <dbReference type="EnsemblPlants" id="OB05G31200.1"/>
    </source>
</evidence>
<sequence length="94" mass="9539">MGYGVVRLAAACHAAFLVVLLLGCCPRCAGRRLPPVSAEGRGGGEVVHFEGGLELSVFVRRGGGTGGPARPRRFSATGGAARLMRSVPSPGVGH</sequence>
<dbReference type="eggNOG" id="ENOG502R65K">
    <property type="taxonomic scope" value="Eukaryota"/>
</dbReference>
<evidence type="ECO:0000256" key="1">
    <source>
        <dbReference type="SAM" id="SignalP"/>
    </source>
</evidence>
<feature type="signal peptide" evidence="1">
    <location>
        <begin position="1"/>
        <end position="30"/>
    </location>
</feature>
<dbReference type="PROSITE" id="PS51257">
    <property type="entry name" value="PROKAR_LIPOPROTEIN"/>
    <property type="match status" value="1"/>
</dbReference>
<evidence type="ECO:0000313" key="3">
    <source>
        <dbReference type="Proteomes" id="UP000006038"/>
    </source>
</evidence>
<proteinExistence type="predicted"/>
<reference evidence="2" key="1">
    <citation type="journal article" date="2013" name="Nat. Commun.">
        <title>Whole-genome sequencing of Oryza brachyantha reveals mechanisms underlying Oryza genome evolution.</title>
        <authorList>
            <person name="Chen J."/>
            <person name="Huang Q."/>
            <person name="Gao D."/>
            <person name="Wang J."/>
            <person name="Lang Y."/>
            <person name="Liu T."/>
            <person name="Li B."/>
            <person name="Bai Z."/>
            <person name="Luis Goicoechea J."/>
            <person name="Liang C."/>
            <person name="Chen C."/>
            <person name="Zhang W."/>
            <person name="Sun S."/>
            <person name="Liao Y."/>
            <person name="Zhang X."/>
            <person name="Yang L."/>
            <person name="Song C."/>
            <person name="Wang M."/>
            <person name="Shi J."/>
            <person name="Liu G."/>
            <person name="Liu J."/>
            <person name="Zhou H."/>
            <person name="Zhou W."/>
            <person name="Yu Q."/>
            <person name="An N."/>
            <person name="Chen Y."/>
            <person name="Cai Q."/>
            <person name="Wang B."/>
            <person name="Liu B."/>
            <person name="Min J."/>
            <person name="Huang Y."/>
            <person name="Wu H."/>
            <person name="Li Z."/>
            <person name="Zhang Y."/>
            <person name="Yin Y."/>
            <person name="Song W."/>
            <person name="Jiang J."/>
            <person name="Jackson S.A."/>
            <person name="Wing R.A."/>
            <person name="Wang J."/>
            <person name="Chen M."/>
        </authorList>
    </citation>
    <scope>NUCLEOTIDE SEQUENCE [LARGE SCALE GENOMIC DNA]</scope>
    <source>
        <strain evidence="2">cv. IRGC 101232</strain>
    </source>
</reference>
<dbReference type="HOGENOM" id="CLU_175835_0_0_1"/>
<dbReference type="AlphaFoldDB" id="J3M946"/>
<dbReference type="OMA" id="CHAAFLV"/>
<protein>
    <recommendedName>
        <fullName evidence="4">DUF3778 domain-containing protein</fullName>
    </recommendedName>
</protein>
<dbReference type="Gramene" id="OB05G31200.1">
    <property type="protein sequence ID" value="OB05G31200.1"/>
    <property type="gene ID" value="OB05G31200"/>
</dbReference>
<name>J3M946_ORYBR</name>
<accession>J3M946</accession>
<dbReference type="Proteomes" id="UP000006038">
    <property type="component" value="Chromosome 5"/>
</dbReference>
<organism evidence="2">
    <name type="scientific">Oryza brachyantha</name>
    <name type="common">malo sina</name>
    <dbReference type="NCBI Taxonomy" id="4533"/>
    <lineage>
        <taxon>Eukaryota</taxon>
        <taxon>Viridiplantae</taxon>
        <taxon>Streptophyta</taxon>
        <taxon>Embryophyta</taxon>
        <taxon>Tracheophyta</taxon>
        <taxon>Spermatophyta</taxon>
        <taxon>Magnoliopsida</taxon>
        <taxon>Liliopsida</taxon>
        <taxon>Poales</taxon>
        <taxon>Poaceae</taxon>
        <taxon>BOP clade</taxon>
        <taxon>Oryzoideae</taxon>
        <taxon>Oryzeae</taxon>
        <taxon>Oryzinae</taxon>
        <taxon>Oryza</taxon>
    </lineage>
</organism>
<reference evidence="2" key="2">
    <citation type="submission" date="2013-04" db="UniProtKB">
        <authorList>
            <consortium name="EnsemblPlants"/>
        </authorList>
    </citation>
    <scope>IDENTIFICATION</scope>
</reference>
<keyword evidence="1" id="KW-0732">Signal</keyword>
<evidence type="ECO:0008006" key="4">
    <source>
        <dbReference type="Google" id="ProtNLM"/>
    </source>
</evidence>
<dbReference type="EnsemblPlants" id="OB05G31200.1">
    <property type="protein sequence ID" value="OB05G31200.1"/>
    <property type="gene ID" value="OB05G31200"/>
</dbReference>
<keyword evidence="3" id="KW-1185">Reference proteome</keyword>
<feature type="chain" id="PRO_5003773575" description="DUF3778 domain-containing protein" evidence="1">
    <location>
        <begin position="31"/>
        <end position="94"/>
    </location>
</feature>